<dbReference type="SUPFAM" id="SSF54523">
    <property type="entry name" value="Pili subunits"/>
    <property type="match status" value="1"/>
</dbReference>
<keyword evidence="5 10" id="KW-0997">Cell inner membrane</keyword>
<dbReference type="InterPro" id="IPR049031">
    <property type="entry name" value="T2SSK_SAM-like_1st"/>
</dbReference>
<evidence type="ECO:0000256" key="6">
    <source>
        <dbReference type="ARBA" id="ARBA00022692"/>
    </source>
</evidence>
<dbReference type="Pfam" id="PF21687">
    <property type="entry name" value="T2SSK_1st"/>
    <property type="match status" value="1"/>
</dbReference>
<dbReference type="PANTHER" id="PTHR38831:SF1">
    <property type="entry name" value="TYPE II SECRETION SYSTEM PROTEIN K-RELATED"/>
    <property type="match status" value="1"/>
</dbReference>
<comment type="caution">
    <text evidence="14">The sequence shown here is derived from an EMBL/GenBank/DDBJ whole genome shotgun (WGS) entry which is preliminary data.</text>
</comment>
<dbReference type="EMBL" id="PIQC01000009">
    <property type="protein sequence ID" value="RUO64903.1"/>
    <property type="molecule type" value="Genomic_DNA"/>
</dbReference>
<keyword evidence="8" id="KW-1133">Transmembrane helix</keyword>
<dbReference type="Gene3D" id="1.10.40.60">
    <property type="entry name" value="EpsJ-like"/>
    <property type="match status" value="2"/>
</dbReference>
<protein>
    <recommendedName>
        <fullName evidence="10">Type II secretion system protein K</fullName>
    </recommendedName>
</protein>
<dbReference type="InterPro" id="IPR045584">
    <property type="entry name" value="Pilin-like"/>
</dbReference>
<keyword evidence="9 10" id="KW-0472">Membrane</keyword>
<dbReference type="SUPFAM" id="SSF158544">
    <property type="entry name" value="GspK insert domain-like"/>
    <property type="match status" value="2"/>
</dbReference>
<proteinExistence type="inferred from homology"/>
<evidence type="ECO:0000256" key="3">
    <source>
        <dbReference type="ARBA" id="ARBA00022448"/>
    </source>
</evidence>
<gene>
    <name evidence="14" type="ORF">CWI78_12080</name>
</gene>
<dbReference type="InterPro" id="IPR049179">
    <property type="entry name" value="T2SSK_SAM-like_2nd"/>
</dbReference>
<dbReference type="Gene3D" id="3.30.1300.30">
    <property type="entry name" value="GSPII I/J protein-like"/>
    <property type="match status" value="1"/>
</dbReference>
<keyword evidence="4 10" id="KW-1003">Cell membrane</keyword>
<evidence type="ECO:0000256" key="4">
    <source>
        <dbReference type="ARBA" id="ARBA00022475"/>
    </source>
</evidence>
<dbReference type="Pfam" id="PF03934">
    <property type="entry name" value="T2SSK"/>
    <property type="match status" value="1"/>
</dbReference>
<evidence type="ECO:0000256" key="2">
    <source>
        <dbReference type="ARBA" id="ARBA00007246"/>
    </source>
</evidence>
<dbReference type="OrthoDB" id="9788973at2"/>
<evidence type="ECO:0000256" key="5">
    <source>
        <dbReference type="ARBA" id="ARBA00022519"/>
    </source>
</evidence>
<comment type="subcellular location">
    <subcellularLocation>
        <location evidence="1 10">Cell inner membrane</location>
    </subcellularLocation>
</comment>
<evidence type="ECO:0000256" key="8">
    <source>
        <dbReference type="ARBA" id="ARBA00022989"/>
    </source>
</evidence>
<dbReference type="RefSeq" id="WP_126783050.1">
    <property type="nucleotide sequence ID" value="NZ_PIQC01000009.1"/>
</dbReference>
<evidence type="ECO:0000256" key="9">
    <source>
        <dbReference type="ARBA" id="ARBA00023136"/>
    </source>
</evidence>
<evidence type="ECO:0000313" key="14">
    <source>
        <dbReference type="EMBL" id="RUO64903.1"/>
    </source>
</evidence>
<evidence type="ECO:0000259" key="12">
    <source>
        <dbReference type="Pfam" id="PF03934"/>
    </source>
</evidence>
<keyword evidence="7" id="KW-0653">Protein transport</keyword>
<accession>A0A432YT85</accession>
<keyword evidence="11" id="KW-0175">Coiled coil</keyword>
<evidence type="ECO:0000256" key="1">
    <source>
        <dbReference type="ARBA" id="ARBA00004533"/>
    </source>
</evidence>
<dbReference type="AlphaFoldDB" id="A0A432YT85"/>
<keyword evidence="3 10" id="KW-0813">Transport</keyword>
<dbReference type="NCBIfam" id="NF037980">
    <property type="entry name" value="T2SS_GspK"/>
    <property type="match status" value="1"/>
</dbReference>
<dbReference type="GO" id="GO:0005886">
    <property type="term" value="C:plasma membrane"/>
    <property type="evidence" value="ECO:0007669"/>
    <property type="project" value="UniProtKB-SubCell"/>
</dbReference>
<keyword evidence="15" id="KW-1185">Reference proteome</keyword>
<sequence>MRINLNQSSQKGAALITVLLVIALVSVIAVNLGGKLQLQITRMGNLQQAEQSYWMWLSAEDVLKEVLQRELDENDGVAHREQNWAGQNGPFPVEGGQIAARVNDLYSCFNLNSLVSDSEDPGTLEKRKRQYKALLQALDIDNYQAEILTDSLVDWLDEDSQLSGSNGAEDPDYESLPKPYLAANSQLMELSELRMVRGYSAEIVNTLSDSACVIPNETDLKVNINTLEQEQAAVLTGVTEGKLALADAVELLNNRPPQGYESNEEIAELAELESVRSELNGELSELTVNSEYFQLVAMIQWGEVEMRARSVLHLNAGRVQTLYRAMGD</sequence>
<evidence type="ECO:0000256" key="11">
    <source>
        <dbReference type="SAM" id="Coils"/>
    </source>
</evidence>
<dbReference type="GO" id="GO:0009306">
    <property type="term" value="P:protein secretion"/>
    <property type="evidence" value="ECO:0007669"/>
    <property type="project" value="InterPro"/>
</dbReference>
<feature type="domain" description="T2SS protein K first SAM-like" evidence="13">
    <location>
        <begin position="107"/>
        <end position="216"/>
    </location>
</feature>
<organism evidence="14 15">
    <name type="scientific">Idiomarina ramblicola</name>
    <dbReference type="NCBI Taxonomy" id="263724"/>
    <lineage>
        <taxon>Bacteria</taxon>
        <taxon>Pseudomonadati</taxon>
        <taxon>Pseudomonadota</taxon>
        <taxon>Gammaproteobacteria</taxon>
        <taxon>Alteromonadales</taxon>
        <taxon>Idiomarinaceae</taxon>
        <taxon>Idiomarina</taxon>
    </lineage>
</organism>
<dbReference type="PIRSF" id="PIRSF002786">
    <property type="entry name" value="XcpX"/>
    <property type="match status" value="1"/>
</dbReference>
<dbReference type="Proteomes" id="UP000288058">
    <property type="component" value="Unassembled WGS sequence"/>
</dbReference>
<evidence type="ECO:0000256" key="7">
    <source>
        <dbReference type="ARBA" id="ARBA00022927"/>
    </source>
</evidence>
<dbReference type="InterPro" id="IPR038072">
    <property type="entry name" value="GspK_central_sf"/>
</dbReference>
<evidence type="ECO:0000313" key="15">
    <source>
        <dbReference type="Proteomes" id="UP000288058"/>
    </source>
</evidence>
<keyword evidence="6" id="KW-0812">Transmembrane</keyword>
<reference evidence="15" key="1">
    <citation type="journal article" date="2018" name="Front. Microbiol.">
        <title>Genome-Based Analysis Reveals the Taxonomy and Diversity of the Family Idiomarinaceae.</title>
        <authorList>
            <person name="Liu Y."/>
            <person name="Lai Q."/>
            <person name="Shao Z."/>
        </authorList>
    </citation>
    <scope>NUCLEOTIDE SEQUENCE [LARGE SCALE GENOMIC DNA]</scope>
    <source>
        <strain evidence="15">R22</strain>
    </source>
</reference>
<name>A0A432YT85_9GAMM</name>
<dbReference type="InterPro" id="IPR005628">
    <property type="entry name" value="GspK"/>
</dbReference>
<dbReference type="PANTHER" id="PTHR38831">
    <property type="entry name" value="TYPE II SECRETION SYSTEM PROTEIN K"/>
    <property type="match status" value="1"/>
</dbReference>
<feature type="domain" description="T2SS protein K second SAM-like" evidence="12">
    <location>
        <begin position="222"/>
        <end position="283"/>
    </location>
</feature>
<feature type="coiled-coil region" evidence="11">
    <location>
        <begin position="262"/>
        <end position="289"/>
    </location>
</feature>
<evidence type="ECO:0000256" key="10">
    <source>
        <dbReference type="PIRNR" id="PIRNR002786"/>
    </source>
</evidence>
<evidence type="ECO:0000259" key="13">
    <source>
        <dbReference type="Pfam" id="PF21687"/>
    </source>
</evidence>
<comment type="similarity">
    <text evidence="2 10">Belongs to the GSP K family.</text>
</comment>